<dbReference type="InterPro" id="IPR040756">
    <property type="entry name" value="Peptidase_M61_N"/>
</dbReference>
<dbReference type="KEGG" id="cts:Ctha_0099"/>
<organism evidence="3 4">
    <name type="scientific">Chloroherpeton thalassium (strain ATCC 35110 / GB-78)</name>
    <dbReference type="NCBI Taxonomy" id="517418"/>
    <lineage>
        <taxon>Bacteria</taxon>
        <taxon>Pseudomonadati</taxon>
        <taxon>Chlorobiota</taxon>
        <taxon>Chlorobiia</taxon>
        <taxon>Chlorobiales</taxon>
        <taxon>Chloroherpetonaceae</taxon>
        <taxon>Chloroherpeton</taxon>
    </lineage>
</organism>
<protein>
    <submittedName>
        <fullName evidence="3">Peptidase M61 domain protein</fullName>
    </submittedName>
</protein>
<dbReference type="Gene3D" id="2.30.42.10">
    <property type="match status" value="1"/>
</dbReference>
<feature type="signal peptide" evidence="1">
    <location>
        <begin position="1"/>
        <end position="31"/>
    </location>
</feature>
<accession>B3QSH9</accession>
<feature type="chain" id="PRO_5002797633" evidence="1">
    <location>
        <begin position="32"/>
        <end position="645"/>
    </location>
</feature>
<reference evidence="3 4" key="1">
    <citation type="submission" date="2008-06" db="EMBL/GenBank/DDBJ databases">
        <title>Complete sequence of Chloroherpeton thalassium ATCC 35110.</title>
        <authorList>
            <consortium name="US DOE Joint Genome Institute"/>
            <person name="Lucas S."/>
            <person name="Copeland A."/>
            <person name="Lapidus A."/>
            <person name="Glavina del Rio T."/>
            <person name="Dalin E."/>
            <person name="Tice H."/>
            <person name="Bruce D."/>
            <person name="Goodwin L."/>
            <person name="Pitluck S."/>
            <person name="Schmutz J."/>
            <person name="Larimer F."/>
            <person name="Land M."/>
            <person name="Hauser L."/>
            <person name="Kyrpides N."/>
            <person name="Mikhailova N."/>
            <person name="Liu Z."/>
            <person name="Li T."/>
            <person name="Zhao F."/>
            <person name="Overmann J."/>
            <person name="Bryant D.A."/>
            <person name="Richardson P."/>
        </authorList>
    </citation>
    <scope>NUCLEOTIDE SEQUENCE [LARGE SCALE GENOMIC DNA]</scope>
    <source>
        <strain evidence="4">ATCC 35110 / GB-78</strain>
    </source>
</reference>
<gene>
    <name evidence="3" type="ordered locus">Ctha_0099</name>
</gene>
<dbReference type="HOGENOM" id="CLU_022755_0_1_10"/>
<dbReference type="PROSITE" id="PS50106">
    <property type="entry name" value="PDZ"/>
    <property type="match status" value="1"/>
</dbReference>
<dbReference type="eggNOG" id="COG3975">
    <property type="taxonomic scope" value="Bacteria"/>
</dbReference>
<dbReference type="SUPFAM" id="SSF55486">
    <property type="entry name" value="Metalloproteases ('zincins'), catalytic domain"/>
    <property type="match status" value="1"/>
</dbReference>
<dbReference type="PROSITE" id="PS51257">
    <property type="entry name" value="PROKAR_LIPOPROTEIN"/>
    <property type="match status" value="1"/>
</dbReference>
<evidence type="ECO:0000313" key="3">
    <source>
        <dbReference type="EMBL" id="ACF12570.1"/>
    </source>
</evidence>
<dbReference type="Gene3D" id="1.10.390.10">
    <property type="entry name" value="Neutral Protease Domain 2"/>
    <property type="match status" value="1"/>
</dbReference>
<dbReference type="InterPro" id="IPR027268">
    <property type="entry name" value="Peptidase_M4/M1_CTD_sf"/>
</dbReference>
<dbReference type="RefSeq" id="WP_012498654.1">
    <property type="nucleotide sequence ID" value="NC_011026.1"/>
</dbReference>
<dbReference type="EMBL" id="CP001100">
    <property type="protein sequence ID" value="ACF12570.1"/>
    <property type="molecule type" value="Genomic_DNA"/>
</dbReference>
<name>B3QSH9_CHLT3</name>
<dbReference type="InterPro" id="IPR036034">
    <property type="entry name" value="PDZ_sf"/>
</dbReference>
<dbReference type="Gene3D" id="2.60.40.3650">
    <property type="match status" value="1"/>
</dbReference>
<evidence type="ECO:0000256" key="1">
    <source>
        <dbReference type="SAM" id="SignalP"/>
    </source>
</evidence>
<dbReference type="PIRSF" id="PIRSF016493">
    <property type="entry name" value="Glycyl_aminpptds"/>
    <property type="match status" value="1"/>
</dbReference>
<dbReference type="SUPFAM" id="SSF50156">
    <property type="entry name" value="PDZ domain-like"/>
    <property type="match status" value="1"/>
</dbReference>
<feature type="domain" description="PDZ" evidence="2">
    <location>
        <begin position="520"/>
        <end position="584"/>
    </location>
</feature>
<dbReference type="InterPro" id="IPR007963">
    <property type="entry name" value="Peptidase_M61_catalytic"/>
</dbReference>
<dbReference type="InterPro" id="IPR001478">
    <property type="entry name" value="PDZ"/>
</dbReference>
<dbReference type="Pfam" id="PF05299">
    <property type="entry name" value="Peptidase_M61"/>
    <property type="match status" value="1"/>
</dbReference>
<proteinExistence type="predicted"/>
<dbReference type="Pfam" id="PF17899">
    <property type="entry name" value="Peptidase_M61_N"/>
    <property type="match status" value="1"/>
</dbReference>
<keyword evidence="1" id="KW-0732">Signal</keyword>
<keyword evidence="4" id="KW-1185">Reference proteome</keyword>
<evidence type="ECO:0000313" key="4">
    <source>
        <dbReference type="Proteomes" id="UP000001208"/>
    </source>
</evidence>
<sequence length="645" mass="73524">MNKGRDFFRVKAELFAFFAILMFFASGCQSSAPSTASVQPSPAARVLYQVDATDTTHGLYRVSLSVENLSLPHEIKFSMPSWAPGAYEFFQFGKYVQNLRAITTSGDEIFPTEIETGSWLFQDADEIKSICYSVAETQSSQLFWPEKTILNGRYGYANSTNVFGYIWGLKALPCQVIFSVPDSFQVASPLETSPNSKICLAKNYDELVDSPFILGKYERHDFFVQGKPHSLILLIDSTVKRDPSLEIVNSIFDKNELYKKRFSFRADSLLAVTKEIVQAHYNFYKELPYEKYIFIHHLTPMRYSEMYGALEHRQASAYHLPLFNWEKARQHQITSTVSHEFFHVWNPKKIFSDRLTAFDYQAKCHTKNMWFVEGVTDYYADLLLVKSGVIPKELFFANLLQRYQYWELDKDDYDANLEKLSLEIASIESLDEILPLYVKGTLVAMMLDVELRLQTKNRFGLDSLMLTMNKIYGNTGKAFQDDSLMTIINRLSGADVSAFYEKYISGTAPIPFDKYLYKAGLLLNRSVSEKPFMGFSASPDSAGAFFADYVSEGSTAQEIGLKPDDIILSINQVKAENSADFLRQFLSAEVYQNKKDISVTVLRKGMSKVLKGKIVWRKAIDDAIVPFPDPIKSQKDIYKSILSLP</sequence>
<dbReference type="InterPro" id="IPR024191">
    <property type="entry name" value="Peptidase_M61"/>
</dbReference>
<dbReference type="Proteomes" id="UP000001208">
    <property type="component" value="Chromosome"/>
</dbReference>
<evidence type="ECO:0000259" key="2">
    <source>
        <dbReference type="PROSITE" id="PS50106"/>
    </source>
</evidence>
<dbReference type="AlphaFoldDB" id="B3QSH9"/>
<dbReference type="OrthoDB" id="9778516at2"/>